<dbReference type="PANTHER" id="PTHR39624:SF2">
    <property type="entry name" value="OSMC-LIKE PROTEIN"/>
    <property type="match status" value="1"/>
</dbReference>
<dbReference type="PANTHER" id="PTHR39624">
    <property type="entry name" value="PROTEIN INVOLVED IN RIMO-MEDIATED BETA-METHYLTHIOLATION OF RIBOSOMAL PROTEIN S12 YCAO"/>
    <property type="match status" value="1"/>
</dbReference>
<proteinExistence type="predicted"/>
<reference evidence="1 2" key="1">
    <citation type="submission" date="2017-04" db="EMBL/GenBank/DDBJ databases">
        <authorList>
            <person name="Afonso C.L."/>
            <person name="Miller P.J."/>
            <person name="Scott M.A."/>
            <person name="Spackman E."/>
            <person name="Goraichik I."/>
            <person name="Dimitrov K.M."/>
            <person name="Suarez D.L."/>
            <person name="Swayne D.E."/>
        </authorList>
    </citation>
    <scope>NUCLEOTIDE SEQUENCE [LARGE SCALE GENOMIC DNA]</scope>
    <source>
        <strain evidence="1 2">DSM 26133</strain>
    </source>
</reference>
<dbReference type="EMBL" id="FWYF01000002">
    <property type="protein sequence ID" value="SMD35398.1"/>
    <property type="molecule type" value="Genomic_DNA"/>
</dbReference>
<sequence length="135" mass="14752">MGSLKNQYLGNLRTEGTHIPSGNKIITDAPVDNMGKGQAFSPTDLMSFSLSACMMTIMGQVADRENIAMEGLTTDITKVMSASPRKVSEIHINFNWPVLDLTNKQKTMLINAAKTCPVALSIHPDIKLEVTFNLN</sequence>
<name>A0A1W2GGC6_REIFA</name>
<organism evidence="1 2">
    <name type="scientific">Reichenbachiella faecimaris</name>
    <dbReference type="NCBI Taxonomy" id="692418"/>
    <lineage>
        <taxon>Bacteria</taxon>
        <taxon>Pseudomonadati</taxon>
        <taxon>Bacteroidota</taxon>
        <taxon>Cytophagia</taxon>
        <taxon>Cytophagales</taxon>
        <taxon>Reichenbachiellaceae</taxon>
        <taxon>Reichenbachiella</taxon>
    </lineage>
</organism>
<evidence type="ECO:0000313" key="1">
    <source>
        <dbReference type="EMBL" id="SMD35398.1"/>
    </source>
</evidence>
<dbReference type="Proteomes" id="UP000192472">
    <property type="component" value="Unassembled WGS sequence"/>
</dbReference>
<gene>
    <name evidence="1" type="ORF">SAMN04488029_2497</name>
</gene>
<dbReference type="InterPro" id="IPR015946">
    <property type="entry name" value="KH_dom-like_a/b"/>
</dbReference>
<dbReference type="Pfam" id="PF02566">
    <property type="entry name" value="OsmC"/>
    <property type="match status" value="1"/>
</dbReference>
<keyword evidence="2" id="KW-1185">Reference proteome</keyword>
<dbReference type="InterPro" id="IPR003718">
    <property type="entry name" value="OsmC/Ohr_fam"/>
</dbReference>
<dbReference type="AlphaFoldDB" id="A0A1W2GGC6"/>
<dbReference type="InterPro" id="IPR036102">
    <property type="entry name" value="OsmC/Ohrsf"/>
</dbReference>
<dbReference type="Gene3D" id="3.30.300.20">
    <property type="match status" value="1"/>
</dbReference>
<dbReference type="STRING" id="692418.SAMN04488029_2497"/>
<dbReference type="SUPFAM" id="SSF82784">
    <property type="entry name" value="OsmC-like"/>
    <property type="match status" value="1"/>
</dbReference>
<accession>A0A1W2GGC6</accession>
<dbReference type="OrthoDB" id="290036at2"/>
<evidence type="ECO:0000313" key="2">
    <source>
        <dbReference type="Proteomes" id="UP000192472"/>
    </source>
</evidence>
<dbReference type="RefSeq" id="WP_084373138.1">
    <property type="nucleotide sequence ID" value="NZ_FWYF01000002.1"/>
</dbReference>
<protein>
    <submittedName>
        <fullName evidence="1">Uncharacterized OsmC-related protein</fullName>
    </submittedName>
</protein>